<organism evidence="2 3">
    <name type="scientific">Elysia crispata</name>
    <name type="common">lettuce slug</name>
    <dbReference type="NCBI Taxonomy" id="231223"/>
    <lineage>
        <taxon>Eukaryota</taxon>
        <taxon>Metazoa</taxon>
        <taxon>Spiralia</taxon>
        <taxon>Lophotrochozoa</taxon>
        <taxon>Mollusca</taxon>
        <taxon>Gastropoda</taxon>
        <taxon>Heterobranchia</taxon>
        <taxon>Euthyneura</taxon>
        <taxon>Panpulmonata</taxon>
        <taxon>Sacoglossa</taxon>
        <taxon>Placobranchoidea</taxon>
        <taxon>Plakobranchidae</taxon>
        <taxon>Elysia</taxon>
    </lineage>
</organism>
<name>A0AAE1B439_9GAST</name>
<feature type="compositionally biased region" description="Basic and acidic residues" evidence="1">
    <location>
        <begin position="168"/>
        <end position="181"/>
    </location>
</feature>
<evidence type="ECO:0000313" key="3">
    <source>
        <dbReference type="Proteomes" id="UP001283361"/>
    </source>
</evidence>
<reference evidence="2" key="1">
    <citation type="journal article" date="2023" name="G3 (Bethesda)">
        <title>A reference genome for the long-term kleptoplast-retaining sea slug Elysia crispata morphotype clarki.</title>
        <authorList>
            <person name="Eastman K.E."/>
            <person name="Pendleton A.L."/>
            <person name="Shaikh M.A."/>
            <person name="Suttiyut T."/>
            <person name="Ogas R."/>
            <person name="Tomko P."/>
            <person name="Gavelis G."/>
            <person name="Widhalm J.R."/>
            <person name="Wisecaver J.H."/>
        </authorList>
    </citation>
    <scope>NUCLEOTIDE SEQUENCE</scope>
    <source>
        <strain evidence="2">ECLA1</strain>
    </source>
</reference>
<accession>A0AAE1B439</accession>
<dbReference type="AlphaFoldDB" id="A0AAE1B439"/>
<proteinExistence type="predicted"/>
<sequence>MGTLYTKHVVYDSEHFSNCDNNTQPSHRTDRFNNQGQQSTSQFVPKILVGFNTQNILVGQASYDNFFQDCLLENHLHRFGILGINQNSDPVRDEQQSEETSFSPLWPELQSSSQSQHFDFRSCLSQNSCSECGSSIYSEDQNLQPPPYSELADDPPVPEDPPPPYSKTLERESLRDQESQF</sequence>
<comment type="caution">
    <text evidence="2">The sequence shown here is derived from an EMBL/GenBank/DDBJ whole genome shotgun (WGS) entry which is preliminary data.</text>
</comment>
<feature type="region of interest" description="Disordered" evidence="1">
    <location>
        <begin position="18"/>
        <end position="37"/>
    </location>
</feature>
<feature type="region of interest" description="Disordered" evidence="1">
    <location>
        <begin position="135"/>
        <end position="181"/>
    </location>
</feature>
<evidence type="ECO:0000313" key="2">
    <source>
        <dbReference type="EMBL" id="KAK3799128.1"/>
    </source>
</evidence>
<evidence type="ECO:0000256" key="1">
    <source>
        <dbReference type="SAM" id="MobiDB-lite"/>
    </source>
</evidence>
<keyword evidence="3" id="KW-1185">Reference proteome</keyword>
<dbReference type="Proteomes" id="UP001283361">
    <property type="component" value="Unassembled WGS sequence"/>
</dbReference>
<protein>
    <submittedName>
        <fullName evidence="2">Uncharacterized protein</fullName>
    </submittedName>
</protein>
<gene>
    <name evidence="2" type="ORF">RRG08_051403</name>
</gene>
<dbReference type="EMBL" id="JAWDGP010000593">
    <property type="protein sequence ID" value="KAK3799128.1"/>
    <property type="molecule type" value="Genomic_DNA"/>
</dbReference>